<dbReference type="STRING" id="1000565.METUNv1_03014"/>
<dbReference type="Proteomes" id="UP000005019">
    <property type="component" value="Unassembled WGS sequence"/>
</dbReference>
<dbReference type="InterPro" id="IPR009056">
    <property type="entry name" value="Cyt_c-like_dom"/>
</dbReference>
<dbReference type="OrthoDB" id="9814708at2"/>
<dbReference type="EMBL" id="AFHG01000053">
    <property type="protein sequence ID" value="EGK70791.1"/>
    <property type="molecule type" value="Genomic_DNA"/>
</dbReference>
<dbReference type="SUPFAM" id="SSF46626">
    <property type="entry name" value="Cytochrome c"/>
    <property type="match status" value="1"/>
</dbReference>
<evidence type="ECO:0000256" key="3">
    <source>
        <dbReference type="ARBA" id="ARBA00022723"/>
    </source>
</evidence>
<dbReference type="GO" id="GO:0020037">
    <property type="term" value="F:heme binding"/>
    <property type="evidence" value="ECO:0007669"/>
    <property type="project" value="InterPro"/>
</dbReference>
<dbReference type="AlphaFoldDB" id="F5RFD9"/>
<protein>
    <submittedName>
        <fullName evidence="9">Cytochrome c family protein</fullName>
    </submittedName>
</protein>
<dbReference type="InterPro" id="IPR036909">
    <property type="entry name" value="Cyt_c-like_dom_sf"/>
</dbReference>
<gene>
    <name evidence="9" type="ORF">METUNv1_03014</name>
</gene>
<dbReference type="GO" id="GO:0009055">
    <property type="term" value="F:electron transfer activity"/>
    <property type="evidence" value="ECO:0007669"/>
    <property type="project" value="InterPro"/>
</dbReference>
<dbReference type="RefSeq" id="WP_008063122.1">
    <property type="nucleotide sequence ID" value="NZ_AFHG01000053.1"/>
</dbReference>
<dbReference type="Pfam" id="PF13442">
    <property type="entry name" value="Cytochrome_CBB3"/>
    <property type="match status" value="1"/>
</dbReference>
<proteinExistence type="predicted"/>
<evidence type="ECO:0000256" key="7">
    <source>
        <dbReference type="SAM" id="Phobius"/>
    </source>
</evidence>
<keyword evidence="7" id="KW-1133">Transmembrane helix</keyword>
<dbReference type="PRINTS" id="PR00607">
    <property type="entry name" value="CYTCHROMECIE"/>
</dbReference>
<keyword evidence="1" id="KW-0813">Transport</keyword>
<evidence type="ECO:0000313" key="9">
    <source>
        <dbReference type="EMBL" id="EGK70791.1"/>
    </source>
</evidence>
<keyword evidence="4" id="KW-0249">Electron transport</keyword>
<evidence type="ECO:0000256" key="6">
    <source>
        <dbReference type="PROSITE-ProRule" id="PRU00433"/>
    </source>
</evidence>
<name>F5RFD9_METUF</name>
<dbReference type="GO" id="GO:0005506">
    <property type="term" value="F:iron ion binding"/>
    <property type="evidence" value="ECO:0007669"/>
    <property type="project" value="InterPro"/>
</dbReference>
<organism evidence="9 10">
    <name type="scientific">Methyloversatilis universalis (strain ATCC BAA-1314 / DSM 25237 / JCM 13912 / CCUG 52030 / FAM5)</name>
    <dbReference type="NCBI Taxonomy" id="1000565"/>
    <lineage>
        <taxon>Bacteria</taxon>
        <taxon>Pseudomonadati</taxon>
        <taxon>Pseudomonadota</taxon>
        <taxon>Betaproteobacteria</taxon>
        <taxon>Nitrosomonadales</taxon>
        <taxon>Sterolibacteriaceae</taxon>
        <taxon>Methyloversatilis</taxon>
    </lineage>
</organism>
<evidence type="ECO:0000256" key="1">
    <source>
        <dbReference type="ARBA" id="ARBA00022448"/>
    </source>
</evidence>
<keyword evidence="10" id="KW-1185">Reference proteome</keyword>
<feature type="domain" description="Cytochrome c" evidence="8">
    <location>
        <begin position="73"/>
        <end position="153"/>
    </location>
</feature>
<dbReference type="InterPro" id="IPR002323">
    <property type="entry name" value="Cyt_CIE"/>
</dbReference>
<keyword evidence="3 6" id="KW-0479">Metal-binding</keyword>
<sequence>MSDAHEEHETLIKTPQQLIAVVVLSFVVFVGLGVTVAQYVSSGYKGASNPDPETVAKAIQPVAQLTLGEPETKGPKTGEQIYKGACAACHDAGMAGAPKLGDAGAWGSRIATGLDALVHSAVNGKGAMPAKGGNASLSEEEIKRTVVFMANKGGANFPEPKLEAEAAPAEAAK</sequence>
<evidence type="ECO:0000256" key="2">
    <source>
        <dbReference type="ARBA" id="ARBA00022617"/>
    </source>
</evidence>
<evidence type="ECO:0000313" key="10">
    <source>
        <dbReference type="Proteomes" id="UP000005019"/>
    </source>
</evidence>
<dbReference type="eggNOG" id="COG3245">
    <property type="taxonomic scope" value="Bacteria"/>
</dbReference>
<dbReference type="PROSITE" id="PS51007">
    <property type="entry name" value="CYTC"/>
    <property type="match status" value="1"/>
</dbReference>
<keyword evidence="7" id="KW-0812">Transmembrane</keyword>
<comment type="caution">
    <text evidence="9">The sequence shown here is derived from an EMBL/GenBank/DDBJ whole genome shotgun (WGS) entry which is preliminary data.</text>
</comment>
<reference evidence="9 10" key="1">
    <citation type="journal article" date="2011" name="J. Bacteriol.">
        <title>Genome sequence of Methyloversatilis universalis FAM5T, a methylotrophic representative of the order Rhodocyclales.</title>
        <authorList>
            <person name="Kittichotirat W."/>
            <person name="Good N.M."/>
            <person name="Hall R."/>
            <person name="Bringel F."/>
            <person name="Lajus A."/>
            <person name="Medigue C."/>
            <person name="Smalley N.E."/>
            <person name="Beck D."/>
            <person name="Bumgarner R."/>
            <person name="Vuilleumier S."/>
            <person name="Kalyuzhnaya M.G."/>
        </authorList>
    </citation>
    <scope>NUCLEOTIDE SEQUENCE [LARGE SCALE GENOMIC DNA]</scope>
    <source>
        <strain evidence="10">ATCC BAA-1314 / JCM 13912 / FAM5</strain>
    </source>
</reference>
<keyword evidence="7" id="KW-0472">Membrane</keyword>
<evidence type="ECO:0000259" key="8">
    <source>
        <dbReference type="PROSITE" id="PS51007"/>
    </source>
</evidence>
<evidence type="ECO:0000256" key="5">
    <source>
        <dbReference type="ARBA" id="ARBA00023004"/>
    </source>
</evidence>
<evidence type="ECO:0000256" key="4">
    <source>
        <dbReference type="ARBA" id="ARBA00022982"/>
    </source>
</evidence>
<feature type="transmembrane region" description="Helical" evidence="7">
    <location>
        <begin position="18"/>
        <end position="40"/>
    </location>
</feature>
<keyword evidence="2 6" id="KW-0349">Heme</keyword>
<dbReference type="PANTHER" id="PTHR40942:SF4">
    <property type="entry name" value="CYTOCHROME C5"/>
    <property type="match status" value="1"/>
</dbReference>
<keyword evidence="5 6" id="KW-0408">Iron</keyword>
<accession>F5RFD9</accession>
<dbReference type="PANTHER" id="PTHR40942">
    <property type="match status" value="1"/>
</dbReference>
<dbReference type="Gene3D" id="1.10.760.10">
    <property type="entry name" value="Cytochrome c-like domain"/>
    <property type="match status" value="1"/>
</dbReference>